<protein>
    <submittedName>
        <fullName evidence="1">Acyl-CoA thioester hydrolase</fullName>
        <ecNumber evidence="1">3.1.2.-</ecNumber>
    </submittedName>
</protein>
<reference evidence="1 2" key="1">
    <citation type="submission" date="2021-03" db="EMBL/GenBank/DDBJ databases">
        <title>Sequencing the genomes of 1000 actinobacteria strains.</title>
        <authorList>
            <person name="Klenk H.-P."/>
        </authorList>
    </citation>
    <scope>NUCLEOTIDE SEQUENCE [LARGE SCALE GENOMIC DNA]</scope>
    <source>
        <strain evidence="1 2">DSM 24221</strain>
    </source>
</reference>
<dbReference type="PANTHER" id="PTHR31793:SF24">
    <property type="entry name" value="LONG-CHAIN ACYL-COA THIOESTERASE FADM"/>
    <property type="match status" value="1"/>
</dbReference>
<dbReference type="EC" id="3.1.2.-" evidence="1"/>
<dbReference type="Gene3D" id="3.10.129.10">
    <property type="entry name" value="Hotdog Thioesterase"/>
    <property type="match status" value="1"/>
</dbReference>
<dbReference type="Proteomes" id="UP001519362">
    <property type="component" value="Unassembled WGS sequence"/>
</dbReference>
<dbReference type="EMBL" id="JAGIOL010000001">
    <property type="protein sequence ID" value="MBP2435723.1"/>
    <property type="molecule type" value="Genomic_DNA"/>
</dbReference>
<organism evidence="1 2">
    <name type="scientific">Microbacterium amylolyticum</name>
    <dbReference type="NCBI Taxonomy" id="936337"/>
    <lineage>
        <taxon>Bacteria</taxon>
        <taxon>Bacillati</taxon>
        <taxon>Actinomycetota</taxon>
        <taxon>Actinomycetes</taxon>
        <taxon>Micrococcales</taxon>
        <taxon>Microbacteriaceae</taxon>
        <taxon>Microbacterium</taxon>
    </lineage>
</organism>
<dbReference type="PANTHER" id="PTHR31793">
    <property type="entry name" value="4-HYDROXYBENZOYL-COA THIOESTERASE FAMILY MEMBER"/>
    <property type="match status" value="1"/>
</dbReference>
<dbReference type="InterPro" id="IPR029069">
    <property type="entry name" value="HotDog_dom_sf"/>
</dbReference>
<name>A0ABS4ZFB0_9MICO</name>
<dbReference type="SUPFAM" id="SSF54637">
    <property type="entry name" value="Thioesterase/thiol ester dehydrase-isomerase"/>
    <property type="match status" value="1"/>
</dbReference>
<evidence type="ECO:0000313" key="2">
    <source>
        <dbReference type="Proteomes" id="UP001519362"/>
    </source>
</evidence>
<dbReference type="GO" id="GO:0016787">
    <property type="term" value="F:hydrolase activity"/>
    <property type="evidence" value="ECO:0007669"/>
    <property type="project" value="UniProtKB-KW"/>
</dbReference>
<dbReference type="InterPro" id="IPR050563">
    <property type="entry name" value="4-hydroxybenzoyl-CoA_TE"/>
</dbReference>
<dbReference type="Pfam" id="PF13279">
    <property type="entry name" value="4HBT_2"/>
    <property type="match status" value="1"/>
</dbReference>
<comment type="caution">
    <text evidence="1">The sequence shown here is derived from an EMBL/GenBank/DDBJ whole genome shotgun (WGS) entry which is preliminary data.</text>
</comment>
<sequence>MPVHLRWGDQDAFGHVNNATFAQLLEEARVRAFWEHEDLERRRDTAVFTPQLMVGDLGPFFTLIVRNEFEYLAPIPYLQEPLDVQMWFSKLGGSSAQLMYEVRDAAAEVLFARAASTLVLVLQKTGRPVRLPDPVREAWSRYLGEPIAFTRR</sequence>
<dbReference type="CDD" id="cd00586">
    <property type="entry name" value="4HBT"/>
    <property type="match status" value="1"/>
</dbReference>
<proteinExistence type="predicted"/>
<keyword evidence="2" id="KW-1185">Reference proteome</keyword>
<evidence type="ECO:0000313" key="1">
    <source>
        <dbReference type="EMBL" id="MBP2435723.1"/>
    </source>
</evidence>
<dbReference type="RefSeq" id="WP_241245019.1">
    <property type="nucleotide sequence ID" value="NZ_CP049253.1"/>
</dbReference>
<keyword evidence="1" id="KW-0378">Hydrolase</keyword>
<gene>
    <name evidence="1" type="ORF">JOF34_000309</name>
</gene>
<accession>A0ABS4ZFB0</accession>